<gene>
    <name evidence="1" type="ORF">O9G_002460</name>
</gene>
<dbReference type="Gene3D" id="3.30.420.10">
    <property type="entry name" value="Ribonuclease H-like superfamily/Ribonuclease H"/>
    <property type="match status" value="1"/>
</dbReference>
<dbReference type="EMBL" id="KE561022">
    <property type="protein sequence ID" value="EPZ33897.1"/>
    <property type="molecule type" value="Genomic_DNA"/>
</dbReference>
<dbReference type="SUPFAM" id="SSF53098">
    <property type="entry name" value="Ribonuclease H-like"/>
    <property type="match status" value="1"/>
</dbReference>
<keyword evidence="2" id="KW-1185">Reference proteome</keyword>
<dbReference type="HOGENOM" id="CLU_1816892_0_0_1"/>
<dbReference type="GO" id="GO:0003676">
    <property type="term" value="F:nucleic acid binding"/>
    <property type="evidence" value="ECO:0007669"/>
    <property type="project" value="InterPro"/>
</dbReference>
<protein>
    <recommendedName>
        <fullName evidence="3">Exonuclease domain-containing protein</fullName>
    </recommendedName>
</protein>
<accession>A0A075AYV5</accession>
<dbReference type="AlphaFoldDB" id="A0A075AYV5"/>
<evidence type="ECO:0000313" key="2">
    <source>
        <dbReference type="Proteomes" id="UP000030755"/>
    </source>
</evidence>
<dbReference type="Proteomes" id="UP000030755">
    <property type="component" value="Unassembled WGS sequence"/>
</dbReference>
<evidence type="ECO:0000313" key="1">
    <source>
        <dbReference type="EMBL" id="EPZ33897.1"/>
    </source>
</evidence>
<sequence>MNAASAGCDSHHHHVFKFDDPTEVAKVFKFWEVTEKDDERNDLIAIDCEMRLSVVGDDKQTIETEGSVVDYNTTYSGIDENTHKTFIPTLPPNFKGNIEKMYSFDNAIKIFDNLISPSSIIVGHSIENDLNVLRVLEIYFAY</sequence>
<name>A0A075AYV5_ROZAC</name>
<proteinExistence type="predicted"/>
<organism evidence="1 2">
    <name type="scientific">Rozella allomycis (strain CSF55)</name>
    <dbReference type="NCBI Taxonomy" id="988480"/>
    <lineage>
        <taxon>Eukaryota</taxon>
        <taxon>Fungi</taxon>
        <taxon>Fungi incertae sedis</taxon>
        <taxon>Cryptomycota</taxon>
        <taxon>Cryptomycota incertae sedis</taxon>
        <taxon>Rozella</taxon>
    </lineage>
</organism>
<reference evidence="1 2" key="1">
    <citation type="journal article" date="2013" name="Curr. Biol.">
        <title>Shared signatures of parasitism and phylogenomics unite Cryptomycota and microsporidia.</title>
        <authorList>
            <person name="James T.Y."/>
            <person name="Pelin A."/>
            <person name="Bonen L."/>
            <person name="Ahrendt S."/>
            <person name="Sain D."/>
            <person name="Corradi N."/>
            <person name="Stajich J.E."/>
        </authorList>
    </citation>
    <scope>NUCLEOTIDE SEQUENCE [LARGE SCALE GENOMIC DNA]</scope>
    <source>
        <strain evidence="1 2">CSF55</strain>
    </source>
</reference>
<evidence type="ECO:0008006" key="3">
    <source>
        <dbReference type="Google" id="ProtNLM"/>
    </source>
</evidence>
<dbReference type="STRING" id="988480.A0A075AYV5"/>
<dbReference type="InterPro" id="IPR036397">
    <property type="entry name" value="RNaseH_sf"/>
</dbReference>
<dbReference type="OrthoDB" id="3996471at2759"/>
<dbReference type="InterPro" id="IPR012337">
    <property type="entry name" value="RNaseH-like_sf"/>
</dbReference>